<keyword evidence="1" id="KW-1185">Reference proteome</keyword>
<dbReference type="WBParaSite" id="TMUE_3000014588.1">
    <property type="protein sequence ID" value="TMUE_3000014588.1"/>
    <property type="gene ID" value="WBGene00290604"/>
</dbReference>
<sequence length="280" mass="31147">MECPESENGYLQHLRDLKRDLMNLVATIRERILGLLAKQCPSEERKDEIAKFHGGNLINQMTQEFNEAVGNVEQILLEFSDVVANLPPFGEVKSDEECNDLVETFCKCHAYVDELCELFRSLHLPAATIKALMGNLDASLNSLHMRLEELALKEEGEKNVESILDDIIGSVDPPCTSAGHTVPEGCFNPLSVIRETLNFSNLKWITGQLVETEWKSSEDTPSGEPLNIVLKYLANRLPSFEAVEVRKGDQSRPDLLAKVKEDGLLSFVAQLTEGGTYGVT</sequence>
<dbReference type="AlphaFoldDB" id="A0A5S6R585"/>
<reference evidence="2" key="1">
    <citation type="submission" date="2019-12" db="UniProtKB">
        <authorList>
            <consortium name="WormBaseParasite"/>
        </authorList>
    </citation>
    <scope>IDENTIFICATION</scope>
</reference>
<proteinExistence type="predicted"/>
<evidence type="ECO:0000313" key="1">
    <source>
        <dbReference type="Proteomes" id="UP000046395"/>
    </source>
</evidence>
<accession>A0A5S6R585</accession>
<evidence type="ECO:0000313" key="2">
    <source>
        <dbReference type="WBParaSite" id="TMUE_3000014588.1"/>
    </source>
</evidence>
<dbReference type="Proteomes" id="UP000046395">
    <property type="component" value="Unassembled WGS sequence"/>
</dbReference>
<name>A0A5S6R585_TRIMR</name>
<protein>
    <submittedName>
        <fullName evidence="2">Uncharacterized protein</fullName>
    </submittedName>
</protein>
<organism evidence="1 2">
    <name type="scientific">Trichuris muris</name>
    <name type="common">Mouse whipworm</name>
    <dbReference type="NCBI Taxonomy" id="70415"/>
    <lineage>
        <taxon>Eukaryota</taxon>
        <taxon>Metazoa</taxon>
        <taxon>Ecdysozoa</taxon>
        <taxon>Nematoda</taxon>
        <taxon>Enoplea</taxon>
        <taxon>Dorylaimia</taxon>
        <taxon>Trichinellida</taxon>
        <taxon>Trichuridae</taxon>
        <taxon>Trichuris</taxon>
    </lineage>
</organism>